<dbReference type="OrthoDB" id="1577640at2759"/>
<comment type="caution">
    <text evidence="3">The sequence shown here is derived from an EMBL/GenBank/DDBJ whole genome shotgun (WGS) entry which is preliminary data.</text>
</comment>
<evidence type="ECO:0000256" key="2">
    <source>
        <dbReference type="ARBA" id="ARBA00023043"/>
    </source>
</evidence>
<dbReference type="SUPFAM" id="SSF48403">
    <property type="entry name" value="Ankyrin repeat"/>
    <property type="match status" value="1"/>
</dbReference>
<name>A0A1R0H1F5_9FUNG</name>
<evidence type="ECO:0000313" key="3">
    <source>
        <dbReference type="EMBL" id="OLY82970.1"/>
    </source>
</evidence>
<dbReference type="Pfam" id="PF12796">
    <property type="entry name" value="Ank_2"/>
    <property type="match status" value="1"/>
</dbReference>
<organism evidence="3 4">
    <name type="scientific">Smittium mucronatum</name>
    <dbReference type="NCBI Taxonomy" id="133383"/>
    <lineage>
        <taxon>Eukaryota</taxon>
        <taxon>Fungi</taxon>
        <taxon>Fungi incertae sedis</taxon>
        <taxon>Zoopagomycota</taxon>
        <taxon>Kickxellomycotina</taxon>
        <taxon>Harpellomycetes</taxon>
        <taxon>Harpellales</taxon>
        <taxon>Legeriomycetaceae</taxon>
        <taxon>Smittium</taxon>
    </lineage>
</organism>
<evidence type="ECO:0000256" key="1">
    <source>
        <dbReference type="ARBA" id="ARBA00022737"/>
    </source>
</evidence>
<dbReference type="PANTHER" id="PTHR24188:SF29">
    <property type="entry name" value="GH09064P"/>
    <property type="match status" value="1"/>
</dbReference>
<accession>A0A1R0H1F5</accession>
<keyword evidence="2" id="KW-0040">ANK repeat</keyword>
<dbReference type="STRING" id="133383.A0A1R0H1F5"/>
<evidence type="ECO:0000313" key="4">
    <source>
        <dbReference type="Proteomes" id="UP000187455"/>
    </source>
</evidence>
<dbReference type="Proteomes" id="UP000187455">
    <property type="component" value="Unassembled WGS sequence"/>
</dbReference>
<dbReference type="AlphaFoldDB" id="A0A1R0H1F5"/>
<gene>
    <name evidence="3" type="ORF">AYI68_g2900</name>
</gene>
<reference evidence="3 4" key="1">
    <citation type="journal article" date="2016" name="Mol. Biol. Evol.">
        <title>Genome-Wide Survey of Gut Fungi (Harpellales) Reveals the First Horizontally Transferred Ubiquitin Gene from a Mosquito Host.</title>
        <authorList>
            <person name="Wang Y."/>
            <person name="White M.M."/>
            <person name="Kvist S."/>
            <person name="Moncalvo J.M."/>
        </authorList>
    </citation>
    <scope>NUCLEOTIDE SEQUENCE [LARGE SCALE GENOMIC DNA]</scope>
    <source>
        <strain evidence="3 4">ALG-7-W6</strain>
    </source>
</reference>
<dbReference type="EMBL" id="LSSL01001148">
    <property type="protein sequence ID" value="OLY82970.1"/>
    <property type="molecule type" value="Genomic_DNA"/>
</dbReference>
<dbReference type="InterPro" id="IPR002110">
    <property type="entry name" value="Ankyrin_rpt"/>
</dbReference>
<sequence>MENGFEKTLSVLLNTSILEQIPTEIYVNNVIVETFRFILSPIVKINDYKDESFLVMAQEGYDRVLNLLMHAHKIVHSIEKHKLDPGWFLDRKKSFVIHHKFEIGDLTEGEEPKTSGEDGIPPKILISSLENSVINGKIRFTKLILDEVLFYEYEYSKVLDLAIKSDELEMVELVSSYCDITEIKSKGLEIALNNGNVDICKYLISQGFQLENNISSKLIVASERGSLEFAKYLVDMGADVHGGDILE</sequence>
<protein>
    <submittedName>
        <fullName evidence="3">Putative ankyrin repeat protein</fullName>
    </submittedName>
</protein>
<dbReference type="Gene3D" id="1.25.40.20">
    <property type="entry name" value="Ankyrin repeat-containing domain"/>
    <property type="match status" value="1"/>
</dbReference>
<keyword evidence="4" id="KW-1185">Reference proteome</keyword>
<keyword evidence="1" id="KW-0677">Repeat</keyword>
<dbReference type="PANTHER" id="PTHR24188">
    <property type="entry name" value="ANKYRIN REPEAT PROTEIN"/>
    <property type="match status" value="1"/>
</dbReference>
<dbReference type="InterPro" id="IPR036770">
    <property type="entry name" value="Ankyrin_rpt-contain_sf"/>
</dbReference>
<proteinExistence type="predicted"/>